<gene>
    <name evidence="2" type="ORF">PZA18_15970</name>
</gene>
<evidence type="ECO:0000313" key="3">
    <source>
        <dbReference type="Proteomes" id="UP001172778"/>
    </source>
</evidence>
<evidence type="ECO:0000256" key="1">
    <source>
        <dbReference type="SAM" id="SignalP"/>
    </source>
</evidence>
<proteinExistence type="predicted"/>
<feature type="signal peptide" evidence="1">
    <location>
        <begin position="1"/>
        <end position="21"/>
    </location>
</feature>
<evidence type="ECO:0000313" key="2">
    <source>
        <dbReference type="EMBL" id="MDK2125552.1"/>
    </source>
</evidence>
<dbReference type="EMBL" id="JARRAF010000020">
    <property type="protein sequence ID" value="MDK2125552.1"/>
    <property type="molecule type" value="Genomic_DNA"/>
</dbReference>
<dbReference type="RefSeq" id="WP_284101864.1">
    <property type="nucleotide sequence ID" value="NZ_JARRAF010000020.1"/>
</dbReference>
<keyword evidence="3" id="KW-1185">Reference proteome</keyword>
<reference evidence="2" key="1">
    <citation type="submission" date="2023-03" db="EMBL/GenBank/DDBJ databases">
        <title>Chitinimonas shenzhenensis gen. nov., sp. nov., a novel member of family Burkholderiaceae isolated from activated sludge collected in Shen Zhen, China.</title>
        <authorList>
            <person name="Wang X."/>
        </authorList>
    </citation>
    <scope>NUCLEOTIDE SEQUENCE</scope>
    <source>
        <strain evidence="2">DQS-5</strain>
    </source>
</reference>
<name>A0ABT7DZR9_9NEIS</name>
<accession>A0ABT7DZR9</accession>
<evidence type="ECO:0008006" key="4">
    <source>
        <dbReference type="Google" id="ProtNLM"/>
    </source>
</evidence>
<feature type="chain" id="PRO_5046902554" description="PilJ/NarX-like methyl-accepting chemotaxis transducer" evidence="1">
    <location>
        <begin position="22"/>
        <end position="265"/>
    </location>
</feature>
<comment type="caution">
    <text evidence="2">The sequence shown here is derived from an EMBL/GenBank/DDBJ whole genome shotgun (WGS) entry which is preliminary data.</text>
</comment>
<sequence>MRISRLLVGLIVSLLPLLAVAAPAKQDAAKTDPAKLAAVAASERLLAERMGKAYALLALGLTDTDPKRQLEESRERFDSQLKMLQQLNSGGEVKDNYGLLGQLWGDYKTLVSAPPSKEGGGKLAELNEEVVWIAQKGSQLMLQQPGVSTGQASRAAQDLATLSQRLARVYLLKSWGLGQAFLAKDLTAAKDECRALLMRLRNSPHNTPSITAQIDLLATQWTFFEQAINELARANNDRNLIRNVATTSERMYEVASALATQYGDR</sequence>
<dbReference type="Proteomes" id="UP001172778">
    <property type="component" value="Unassembled WGS sequence"/>
</dbReference>
<protein>
    <recommendedName>
        <fullName evidence="4">PilJ/NarX-like methyl-accepting chemotaxis transducer</fullName>
    </recommendedName>
</protein>
<organism evidence="2 3">
    <name type="scientific">Parachitinimonas caeni</name>
    <dbReference type="NCBI Taxonomy" id="3031301"/>
    <lineage>
        <taxon>Bacteria</taxon>
        <taxon>Pseudomonadati</taxon>
        <taxon>Pseudomonadota</taxon>
        <taxon>Betaproteobacteria</taxon>
        <taxon>Neisseriales</taxon>
        <taxon>Chitinibacteraceae</taxon>
        <taxon>Parachitinimonas</taxon>
    </lineage>
</organism>
<keyword evidence="1" id="KW-0732">Signal</keyword>